<name>A0A9W6J1L5_9HYPH</name>
<sequence>MLCDRRSFRVCYAEAAGALRRRRAARIALLLVLITLLAIVARALSAPPTDATLNRPDTCQHNLAPCSIPH</sequence>
<organism evidence="1 2">
    <name type="scientific">Hansschlegelia plantiphila</name>
    <dbReference type="NCBI Taxonomy" id="374655"/>
    <lineage>
        <taxon>Bacteria</taxon>
        <taxon>Pseudomonadati</taxon>
        <taxon>Pseudomonadota</taxon>
        <taxon>Alphaproteobacteria</taxon>
        <taxon>Hyphomicrobiales</taxon>
        <taxon>Methylopilaceae</taxon>
        <taxon>Hansschlegelia</taxon>
    </lineage>
</organism>
<keyword evidence="2" id="KW-1185">Reference proteome</keyword>
<dbReference type="Proteomes" id="UP001143372">
    <property type="component" value="Unassembled WGS sequence"/>
</dbReference>
<protein>
    <submittedName>
        <fullName evidence="1">Uncharacterized protein</fullName>
    </submittedName>
</protein>
<comment type="caution">
    <text evidence="1">The sequence shown here is derived from an EMBL/GenBank/DDBJ whole genome shotgun (WGS) entry which is preliminary data.</text>
</comment>
<evidence type="ECO:0000313" key="1">
    <source>
        <dbReference type="EMBL" id="GLK67604.1"/>
    </source>
</evidence>
<reference evidence="1" key="1">
    <citation type="journal article" date="2014" name="Int. J. Syst. Evol. Microbiol.">
        <title>Complete genome sequence of Corynebacterium casei LMG S-19264T (=DSM 44701T), isolated from a smear-ripened cheese.</title>
        <authorList>
            <consortium name="US DOE Joint Genome Institute (JGI-PGF)"/>
            <person name="Walter F."/>
            <person name="Albersmeier A."/>
            <person name="Kalinowski J."/>
            <person name="Ruckert C."/>
        </authorList>
    </citation>
    <scope>NUCLEOTIDE SEQUENCE</scope>
    <source>
        <strain evidence="1">VKM B-2347</strain>
    </source>
</reference>
<dbReference type="EMBL" id="BSFI01000007">
    <property type="protein sequence ID" value="GLK67604.1"/>
    <property type="molecule type" value="Genomic_DNA"/>
</dbReference>
<accession>A0A9W6J1L5</accession>
<gene>
    <name evidence="1" type="ORF">GCM10008179_12420</name>
</gene>
<reference evidence="1" key="2">
    <citation type="submission" date="2023-01" db="EMBL/GenBank/DDBJ databases">
        <authorList>
            <person name="Sun Q."/>
            <person name="Evtushenko L."/>
        </authorList>
    </citation>
    <scope>NUCLEOTIDE SEQUENCE</scope>
    <source>
        <strain evidence="1">VKM B-2347</strain>
    </source>
</reference>
<proteinExistence type="predicted"/>
<evidence type="ECO:0000313" key="2">
    <source>
        <dbReference type="Proteomes" id="UP001143372"/>
    </source>
</evidence>
<dbReference type="AlphaFoldDB" id="A0A9W6J1L5"/>